<feature type="region of interest" description="Disordered" evidence="1">
    <location>
        <begin position="24"/>
        <end position="49"/>
    </location>
</feature>
<dbReference type="EMBL" id="HACG01044811">
    <property type="protein sequence ID" value="CEK91676.1"/>
    <property type="molecule type" value="Transcribed_RNA"/>
</dbReference>
<gene>
    <name evidence="2" type="primary">ORF184232</name>
</gene>
<evidence type="ECO:0000256" key="1">
    <source>
        <dbReference type="SAM" id="MobiDB-lite"/>
    </source>
</evidence>
<organism evidence="2">
    <name type="scientific">Arion vulgaris</name>
    <dbReference type="NCBI Taxonomy" id="1028688"/>
    <lineage>
        <taxon>Eukaryota</taxon>
        <taxon>Metazoa</taxon>
        <taxon>Spiralia</taxon>
        <taxon>Lophotrochozoa</taxon>
        <taxon>Mollusca</taxon>
        <taxon>Gastropoda</taxon>
        <taxon>Heterobranchia</taxon>
        <taxon>Euthyneura</taxon>
        <taxon>Panpulmonata</taxon>
        <taxon>Eupulmonata</taxon>
        <taxon>Stylommatophora</taxon>
        <taxon>Helicina</taxon>
        <taxon>Arionoidea</taxon>
        <taxon>Arionidae</taxon>
        <taxon>Arion</taxon>
    </lineage>
</organism>
<reference evidence="2" key="1">
    <citation type="submission" date="2014-12" db="EMBL/GenBank/DDBJ databases">
        <title>Insight into the proteome of Arion vulgaris.</title>
        <authorList>
            <person name="Aradska J."/>
            <person name="Bulat T."/>
            <person name="Smidak R."/>
            <person name="Sarate P."/>
            <person name="Gangsoo J."/>
            <person name="Sialana F."/>
            <person name="Bilban M."/>
            <person name="Lubec G."/>
        </authorList>
    </citation>
    <scope>NUCLEOTIDE SEQUENCE</scope>
    <source>
        <tissue evidence="2">Skin</tissue>
    </source>
</reference>
<protein>
    <submittedName>
        <fullName evidence="2">Uncharacterized protein</fullName>
    </submittedName>
</protein>
<dbReference type="AlphaFoldDB" id="A0A0B7BH79"/>
<name>A0A0B7BH79_9EUPU</name>
<accession>A0A0B7BH79</accession>
<evidence type="ECO:0000313" key="2">
    <source>
        <dbReference type="EMBL" id="CEK91676.1"/>
    </source>
</evidence>
<feature type="compositionally biased region" description="Low complexity" evidence="1">
    <location>
        <begin position="24"/>
        <end position="34"/>
    </location>
</feature>
<proteinExistence type="predicted"/>
<sequence length="49" mass="5631">MCYRRFDLFHCQIISKFTLTHSDLSSSSSSLSRTELSHPNCPSEFLSFS</sequence>